<evidence type="ECO:0000256" key="1">
    <source>
        <dbReference type="SAM" id="SignalP"/>
    </source>
</evidence>
<accession>A0A368ZF61</accession>
<name>A0A368ZF61_9FLAO</name>
<organism evidence="2 3">
    <name type="scientific">Winogradskyella arenosi</name>
    <dbReference type="NCBI Taxonomy" id="533325"/>
    <lineage>
        <taxon>Bacteria</taxon>
        <taxon>Pseudomonadati</taxon>
        <taxon>Bacteroidota</taxon>
        <taxon>Flavobacteriia</taxon>
        <taxon>Flavobacteriales</taxon>
        <taxon>Flavobacteriaceae</taxon>
        <taxon>Winogradskyella</taxon>
    </lineage>
</organism>
<dbReference type="EMBL" id="QPJO01000004">
    <property type="protein sequence ID" value="RCW90757.1"/>
    <property type="molecule type" value="Genomic_DNA"/>
</dbReference>
<keyword evidence="1" id="KW-0732">Signal</keyword>
<reference evidence="2 3" key="1">
    <citation type="submission" date="2018-07" db="EMBL/GenBank/DDBJ databases">
        <title>Genomic Encyclopedia of Type Strains, Phase III (KMG-III): the genomes of soil and plant-associated and newly described type strains.</title>
        <authorList>
            <person name="Whitman W."/>
        </authorList>
    </citation>
    <scope>NUCLEOTIDE SEQUENCE [LARGE SCALE GENOMIC DNA]</scope>
    <source>
        <strain evidence="2 3">CECT 7958</strain>
    </source>
</reference>
<dbReference type="Proteomes" id="UP000253436">
    <property type="component" value="Unassembled WGS sequence"/>
</dbReference>
<gene>
    <name evidence="2" type="ORF">DFQ08_104156</name>
</gene>
<protein>
    <submittedName>
        <fullName evidence="2">Uncharacterized protein</fullName>
    </submittedName>
</protein>
<dbReference type="RefSeq" id="WP_181858409.1">
    <property type="nucleotide sequence ID" value="NZ_QPJO01000004.1"/>
</dbReference>
<dbReference type="AlphaFoldDB" id="A0A368ZF61"/>
<comment type="caution">
    <text evidence="2">The sequence shown here is derived from an EMBL/GenBank/DDBJ whole genome shotgun (WGS) entry which is preliminary data.</text>
</comment>
<evidence type="ECO:0000313" key="3">
    <source>
        <dbReference type="Proteomes" id="UP000253436"/>
    </source>
</evidence>
<sequence length="48" mass="5331">MKNKKNLVLAIAIFGGMLFTAQATNIIDLDGQTTQQVDKRKLKIPTWG</sequence>
<keyword evidence="3" id="KW-1185">Reference proteome</keyword>
<feature type="signal peptide" evidence="1">
    <location>
        <begin position="1"/>
        <end position="23"/>
    </location>
</feature>
<feature type="chain" id="PRO_5016688086" evidence="1">
    <location>
        <begin position="24"/>
        <end position="48"/>
    </location>
</feature>
<evidence type="ECO:0000313" key="2">
    <source>
        <dbReference type="EMBL" id="RCW90757.1"/>
    </source>
</evidence>
<proteinExistence type="predicted"/>